<keyword evidence="2" id="KW-0378">Hydrolase</keyword>
<evidence type="ECO:0000259" key="3">
    <source>
        <dbReference type="PROSITE" id="PS50175"/>
    </source>
</evidence>
<dbReference type="InterPro" id="IPR018061">
    <property type="entry name" value="Retropepsins"/>
</dbReference>
<reference evidence="4" key="2">
    <citation type="submission" date="2025-09" db="UniProtKB">
        <authorList>
            <consortium name="Ensembl"/>
        </authorList>
    </citation>
    <scope>IDENTIFICATION</scope>
</reference>
<dbReference type="Pfam" id="PF00077">
    <property type="entry name" value="RVP"/>
    <property type="match status" value="1"/>
</dbReference>
<comment type="similarity">
    <text evidence="1">Belongs to the beta type-B retroviral polymerase family. HERV class-II K(HML-2) pol subfamily.</text>
</comment>
<dbReference type="GO" id="GO:0006508">
    <property type="term" value="P:proteolysis"/>
    <property type="evidence" value="ECO:0007669"/>
    <property type="project" value="InterPro"/>
</dbReference>
<dbReference type="AlphaFoldDB" id="A0A667I1R5"/>
<proteinExistence type="inferred from homology"/>
<dbReference type="GO" id="GO:0004190">
    <property type="term" value="F:aspartic-type endopeptidase activity"/>
    <property type="evidence" value="ECO:0007669"/>
    <property type="project" value="InterPro"/>
</dbReference>
<dbReference type="InterPro" id="IPR001995">
    <property type="entry name" value="Peptidase_A2_cat"/>
</dbReference>
<evidence type="ECO:0000313" key="5">
    <source>
        <dbReference type="Proteomes" id="UP000472241"/>
    </source>
</evidence>
<dbReference type="SUPFAM" id="SSF50630">
    <property type="entry name" value="Acid proteases"/>
    <property type="match status" value="1"/>
</dbReference>
<feature type="domain" description="Peptidase A2" evidence="3">
    <location>
        <begin position="1"/>
        <end position="70"/>
    </location>
</feature>
<organism evidence="4 5">
    <name type="scientific">Lynx canadensis</name>
    <name type="common">Canada lynx</name>
    <name type="synonym">Felis canadensis</name>
    <dbReference type="NCBI Taxonomy" id="61383"/>
    <lineage>
        <taxon>Eukaryota</taxon>
        <taxon>Metazoa</taxon>
        <taxon>Chordata</taxon>
        <taxon>Craniata</taxon>
        <taxon>Vertebrata</taxon>
        <taxon>Euteleostomi</taxon>
        <taxon>Mammalia</taxon>
        <taxon>Eutheria</taxon>
        <taxon>Laurasiatheria</taxon>
        <taxon>Carnivora</taxon>
        <taxon>Feliformia</taxon>
        <taxon>Felidae</taxon>
        <taxon>Felinae</taxon>
        <taxon>Lynx</taxon>
    </lineage>
</organism>
<dbReference type="Gene3D" id="3.30.70.270">
    <property type="match status" value="1"/>
</dbReference>
<keyword evidence="5" id="KW-1185">Reference proteome</keyword>
<evidence type="ECO:0000256" key="1">
    <source>
        <dbReference type="ARBA" id="ARBA00010879"/>
    </source>
</evidence>
<protein>
    <recommendedName>
        <fullName evidence="3">Peptidase A2 domain-containing protein</fullName>
    </recommendedName>
</protein>
<accession>A0A667I1R5</accession>
<evidence type="ECO:0000256" key="2">
    <source>
        <dbReference type="ARBA" id="ARBA00022801"/>
    </source>
</evidence>
<dbReference type="InterPro" id="IPR051320">
    <property type="entry name" value="Viral_Replic_Matur_Polypro"/>
</dbReference>
<dbReference type="InterPro" id="IPR000477">
    <property type="entry name" value="RT_dom"/>
</dbReference>
<reference evidence="4" key="1">
    <citation type="submission" date="2025-08" db="UniProtKB">
        <authorList>
            <consortium name="Ensembl"/>
        </authorList>
    </citation>
    <scope>IDENTIFICATION</scope>
</reference>
<dbReference type="SUPFAM" id="SSF56672">
    <property type="entry name" value="DNA/RNA polymerases"/>
    <property type="match status" value="1"/>
</dbReference>
<dbReference type="PROSITE" id="PS50175">
    <property type="entry name" value="ASP_PROT_RETROV"/>
    <property type="match status" value="1"/>
</dbReference>
<dbReference type="PANTHER" id="PTHR33064">
    <property type="entry name" value="POL PROTEIN"/>
    <property type="match status" value="1"/>
</dbReference>
<evidence type="ECO:0000313" key="4">
    <source>
        <dbReference type="Ensembl" id="ENSLCNP00005032534.1"/>
    </source>
</evidence>
<dbReference type="Ensembl" id="ENSLCNT00005036319.1">
    <property type="protein sequence ID" value="ENSLCNP00005032534.1"/>
    <property type="gene ID" value="ENSLCNG00005021163.1"/>
</dbReference>
<dbReference type="Pfam" id="PF00078">
    <property type="entry name" value="RVT_1"/>
    <property type="match status" value="1"/>
</dbReference>
<dbReference type="InterPro" id="IPR021109">
    <property type="entry name" value="Peptidase_aspartic_dom_sf"/>
</dbReference>
<dbReference type="PANTHER" id="PTHR33064:SF38">
    <property type="entry name" value="LRRGT00076-LIKE"/>
    <property type="match status" value="1"/>
</dbReference>
<dbReference type="Proteomes" id="UP000472241">
    <property type="component" value="Unplaced"/>
</dbReference>
<dbReference type="InterPro" id="IPR043128">
    <property type="entry name" value="Rev_trsase/Diguanyl_cyclase"/>
</dbReference>
<dbReference type="Gene3D" id="2.40.70.10">
    <property type="entry name" value="Acid Proteases"/>
    <property type="match status" value="1"/>
</dbReference>
<dbReference type="Gene3D" id="3.10.10.10">
    <property type="entry name" value="HIV Type 1 Reverse Transcriptase, subunit A, domain 1"/>
    <property type="match status" value="1"/>
</dbReference>
<name>A0A667I1R5_LYNCA</name>
<dbReference type="InterPro" id="IPR043502">
    <property type="entry name" value="DNA/RNA_pol_sf"/>
</dbReference>
<sequence>MVDTGAGYSLVTSLVAPIGQKTATILGATGTQAMQQPFSQAQQGALGGHKVRHEFLYLLDCPIPLLGRDLLSKLGAQIPFEPTGHTGLQLNPRQKETLVLAIPLPREEEWRLFCAQALPCRPSEFRLTFPSLWADDNPPEIACNWVPIIVDLIPAAQPQTPRQSPLPLEARMGIQEHLTKLRERGILTECQSVGNTSLLPGKKPGGGHQPVQDLRAISKVTVSLHPVIPNPQYTLLSQIPWSARRVACFDLKDAFFCLCLAPQRQSLFAFEWTEPVTERQMQLTWTRLSQGFNNSPILLGEALGSDLADFPKETAGYVLLQYVEDLLLSSDTQEDCMKGTQASWKKLTFTSIPRMASLLCMYTGPSIKKKASLPLQRKLSKTRKKY</sequence>